<feature type="compositionally biased region" description="Pro residues" evidence="1">
    <location>
        <begin position="325"/>
        <end position="334"/>
    </location>
</feature>
<gene>
    <name evidence="2" type="ORF">CTheo_1731</name>
</gene>
<feature type="compositionally biased region" description="Basic residues" evidence="1">
    <location>
        <begin position="391"/>
        <end position="401"/>
    </location>
</feature>
<dbReference type="Proteomes" id="UP000383932">
    <property type="component" value="Unassembled WGS sequence"/>
</dbReference>
<dbReference type="OrthoDB" id="3258793at2759"/>
<proteinExistence type="predicted"/>
<dbReference type="AlphaFoldDB" id="A0A5N5QSL4"/>
<feature type="compositionally biased region" description="Basic residues" evidence="1">
    <location>
        <begin position="143"/>
        <end position="153"/>
    </location>
</feature>
<feature type="compositionally biased region" description="Pro residues" evidence="1">
    <location>
        <begin position="225"/>
        <end position="234"/>
    </location>
</feature>
<reference evidence="2 3" key="1">
    <citation type="journal article" date="2019" name="Fungal Biol. Biotechnol.">
        <title>Draft genome sequence of fastidious pathogen Ceratobasidium theobromae, which causes vascular-streak dieback in Theobroma cacao.</title>
        <authorList>
            <person name="Ali S.S."/>
            <person name="Asman A."/>
            <person name="Shao J."/>
            <person name="Firmansyah A.P."/>
            <person name="Susilo A.W."/>
            <person name="Rosmana A."/>
            <person name="McMahon P."/>
            <person name="Junaid M."/>
            <person name="Guest D."/>
            <person name="Kheng T.Y."/>
            <person name="Meinhardt L.W."/>
            <person name="Bailey B.A."/>
        </authorList>
    </citation>
    <scope>NUCLEOTIDE SEQUENCE [LARGE SCALE GENOMIC DNA]</scope>
    <source>
        <strain evidence="2 3">CT2</strain>
    </source>
</reference>
<name>A0A5N5QSL4_9AGAM</name>
<feature type="compositionally biased region" description="Basic residues" evidence="1">
    <location>
        <begin position="365"/>
        <end position="374"/>
    </location>
</feature>
<sequence length="401" mass="44203">MLFGKHQKPDPGTVMIEDEFGKERPWTIIPRPETIEKNYSLKQLMGLGSDPESVGEDETANEAANDIYRSICTSTRHAMNAIIPGAKHGKLKWKHITSAEKAAVYEEVLESNPYLQRFPGGWITEVVMQRQLRNSRDTAARTQKLKARKPHISKARDKSQAPRKGQLAPGALVPASKAANPRQGPTEGMPSNGPGRPGNNRSNRADHSNHSEFSEEDTNANHNVPKPPLRPGQPPNTSNKATTLLGYFQPVRAHTKHQKRPENNTSHNGQVACEAPPENNSEEEDWDINVSHQIAKLMSNKRSKELEGNNSAAGPSSAAKGNRMPPVPLTPPPAENARTKVRPKQRPPPATEEEEDAEEPELFHRTTRAAKQRMIKAIGTKEPPSPPKAAPKGKKRARTGK</sequence>
<feature type="compositionally biased region" description="Low complexity" evidence="1">
    <location>
        <begin position="308"/>
        <end position="322"/>
    </location>
</feature>
<feature type="region of interest" description="Disordered" evidence="1">
    <location>
        <begin position="134"/>
        <end position="241"/>
    </location>
</feature>
<evidence type="ECO:0000313" key="3">
    <source>
        <dbReference type="Proteomes" id="UP000383932"/>
    </source>
</evidence>
<evidence type="ECO:0000313" key="2">
    <source>
        <dbReference type="EMBL" id="KAB5594752.1"/>
    </source>
</evidence>
<protein>
    <submittedName>
        <fullName evidence="2">Uncharacterized protein</fullName>
    </submittedName>
</protein>
<comment type="caution">
    <text evidence="2">The sequence shown here is derived from an EMBL/GenBank/DDBJ whole genome shotgun (WGS) entry which is preliminary data.</text>
</comment>
<accession>A0A5N5QSL4</accession>
<keyword evidence="3" id="KW-1185">Reference proteome</keyword>
<feature type="compositionally biased region" description="Low complexity" evidence="1">
    <location>
        <begin position="190"/>
        <end position="202"/>
    </location>
</feature>
<feature type="compositionally biased region" description="Acidic residues" evidence="1">
    <location>
        <begin position="351"/>
        <end position="360"/>
    </location>
</feature>
<dbReference type="EMBL" id="SSOP01000016">
    <property type="protein sequence ID" value="KAB5594752.1"/>
    <property type="molecule type" value="Genomic_DNA"/>
</dbReference>
<feature type="compositionally biased region" description="Basic and acidic residues" evidence="1">
    <location>
        <begin position="203"/>
        <end position="213"/>
    </location>
</feature>
<feature type="region of interest" description="Disordered" evidence="1">
    <location>
        <begin position="253"/>
        <end position="401"/>
    </location>
</feature>
<organism evidence="2 3">
    <name type="scientific">Ceratobasidium theobromae</name>
    <dbReference type="NCBI Taxonomy" id="1582974"/>
    <lineage>
        <taxon>Eukaryota</taxon>
        <taxon>Fungi</taxon>
        <taxon>Dikarya</taxon>
        <taxon>Basidiomycota</taxon>
        <taxon>Agaricomycotina</taxon>
        <taxon>Agaricomycetes</taxon>
        <taxon>Cantharellales</taxon>
        <taxon>Ceratobasidiaceae</taxon>
        <taxon>Ceratobasidium</taxon>
    </lineage>
</organism>
<evidence type="ECO:0000256" key="1">
    <source>
        <dbReference type="SAM" id="MobiDB-lite"/>
    </source>
</evidence>